<dbReference type="OrthoDB" id="10370559at2759"/>
<name>A0A9W6ZN67_9STRA</name>
<dbReference type="EMBL" id="BRXZ01000801">
    <property type="protein sequence ID" value="GMH54337.1"/>
    <property type="molecule type" value="Genomic_DNA"/>
</dbReference>
<comment type="caution">
    <text evidence="2">The sequence shown here is derived from an EMBL/GenBank/DDBJ whole genome shotgun (WGS) entry which is preliminary data.</text>
</comment>
<dbReference type="AlphaFoldDB" id="A0A9W6ZN67"/>
<evidence type="ECO:0000256" key="1">
    <source>
        <dbReference type="SAM" id="MobiDB-lite"/>
    </source>
</evidence>
<protein>
    <submittedName>
        <fullName evidence="2">Uncharacterized protein</fullName>
    </submittedName>
</protein>
<organism evidence="2 3">
    <name type="scientific">Triparma retinervis</name>
    <dbReference type="NCBI Taxonomy" id="2557542"/>
    <lineage>
        <taxon>Eukaryota</taxon>
        <taxon>Sar</taxon>
        <taxon>Stramenopiles</taxon>
        <taxon>Ochrophyta</taxon>
        <taxon>Bolidophyceae</taxon>
        <taxon>Parmales</taxon>
        <taxon>Triparmaceae</taxon>
        <taxon>Triparma</taxon>
    </lineage>
</organism>
<gene>
    <name evidence="2" type="ORF">TrRE_jg4591</name>
</gene>
<evidence type="ECO:0000313" key="2">
    <source>
        <dbReference type="EMBL" id="GMH54337.1"/>
    </source>
</evidence>
<accession>A0A9W6ZN67</accession>
<keyword evidence="3" id="KW-1185">Reference proteome</keyword>
<feature type="region of interest" description="Disordered" evidence="1">
    <location>
        <begin position="112"/>
        <end position="134"/>
    </location>
</feature>
<sequence length="1032" mass="114004">MPWFLPLPVTYGGPVDGPSPDIDDWFMEVNRILCGEDTREYNGGIRAVVGQHERKFKPSKPNKNTPRKEKQPAAQPSLSSYFSGCSAPACGGAERYDRAVLPRLSQQPSAASALSIDVMSSRESTEEDNVDRWTPDGTSVLVSLPECIADGKVVFEGLKITDTAITSPYTRGFRQQLTLMENLRLYPEDTDKMWGEEMGNWCGGAVDVDESMMASLEQCGVVAWSSGCRASTILLLLNTLSTYMLSNLAPYVKRLTFRMSQTRRGLPASFPLGLGTGQWGAVNMCKWKEGRGWFWDTILEVGGDDPMLLSKLGMRCQSKYSAAAFLPTFLSRWLNVHLPLLTLKQPMHATRIALVSSLGHLMIKAPPGEVTSILEDMSKTIDENNKLELVLFCRGLEYYLQTFFALLSVREGEEKDMGRYTDYVSAALWIVSNIFSLSPNLPTGKDRDAVNRVCLRIVLKILCTPEAVSTVVQNRTLGVLADAIKRVNFELPDGDSLALAISCSLNSQFLCIRAGAQEVLARAIERAWERGNIADFTLSFLTKTPEFVAVQVTSFAIKGVISHVPDLHAIFKPIYRSFHDLREDYCVDDLISEGGRKAIWDIVGGMWGMIECTIYEIVIGEGGGRAALQKILELPPAHCTSLPFPPPPTTPLAEFTRLNPDVDMEPLSLSGPPTPLPIARRYIDVRYIFDALAAFPCRSPSTSTIQQRLRLLRLLNLHVSRSRNCVESANVLLLTTDALLNGIRTMGMMESDSNGTSASRPDDAKKMDVFGERHSHFNSLRYGSATAALAASAIAAIGPLPTFAYDLGPSFSSTVYDLIGTTKFAVTRLVEGGYGAHGVARVVMLNSFLGECSQVSAAAPRFLPVNLPTIMAATSRTETFYHLKLTGKRGEAIAKLGLYHEYSSVRFLVEREEREVGEYFDDDGYIIRLEDGESEVVDLVETVKAFFATRTETALKVIRNEKDMRWGKKAYLLIREVDPKRDESDNFVFTFFEGEKGALGGPVSKYKCVEGEGDEEGTFGYSVSNKMRALAI</sequence>
<dbReference type="Proteomes" id="UP001165082">
    <property type="component" value="Unassembled WGS sequence"/>
</dbReference>
<evidence type="ECO:0000313" key="3">
    <source>
        <dbReference type="Proteomes" id="UP001165082"/>
    </source>
</evidence>
<feature type="region of interest" description="Disordered" evidence="1">
    <location>
        <begin position="51"/>
        <end position="80"/>
    </location>
</feature>
<proteinExistence type="predicted"/>
<reference evidence="2" key="1">
    <citation type="submission" date="2022-07" db="EMBL/GenBank/DDBJ databases">
        <title>Genome analysis of Parmales, a sister group of diatoms, reveals the evolutionary specialization of diatoms from phago-mixotrophs to photoautotrophs.</title>
        <authorList>
            <person name="Ban H."/>
            <person name="Sato S."/>
            <person name="Yoshikawa S."/>
            <person name="Kazumasa Y."/>
            <person name="Nakamura Y."/>
            <person name="Ichinomiya M."/>
            <person name="Saitoh K."/>
            <person name="Sato N."/>
            <person name="Blanc-Mathieu R."/>
            <person name="Endo H."/>
            <person name="Kuwata A."/>
            <person name="Ogata H."/>
        </authorList>
    </citation>
    <scope>NUCLEOTIDE SEQUENCE</scope>
</reference>